<dbReference type="PANTHER" id="PTHR43434:SF13">
    <property type="entry name" value="PHOSPHOGLYCOLATE PHOSPHATASE"/>
    <property type="match status" value="1"/>
</dbReference>
<name>A0ABX0QKD1_9BACT</name>
<evidence type="ECO:0000313" key="1">
    <source>
        <dbReference type="EMBL" id="NID12890.1"/>
    </source>
</evidence>
<accession>A0ABX0QKD1</accession>
<comment type="caution">
    <text evidence="1">The sequence shown here is derived from an EMBL/GenBank/DDBJ whole genome shotgun (WGS) entry which is preliminary data.</text>
</comment>
<dbReference type="SFLD" id="SFLDS00003">
    <property type="entry name" value="Haloacid_Dehalogenase"/>
    <property type="match status" value="1"/>
</dbReference>
<reference evidence="1" key="1">
    <citation type="submission" date="2024-05" db="EMBL/GenBank/DDBJ databases">
        <authorList>
            <person name="Jung D.-H."/>
        </authorList>
    </citation>
    <scope>NUCLEOTIDE SEQUENCE</scope>
    <source>
        <strain evidence="1">JA-25</strain>
    </source>
</reference>
<dbReference type="PANTHER" id="PTHR43434">
    <property type="entry name" value="PHOSPHOGLYCOLATE PHOSPHATASE"/>
    <property type="match status" value="1"/>
</dbReference>
<dbReference type="EMBL" id="WAEL01000009">
    <property type="protein sequence ID" value="NID12890.1"/>
    <property type="molecule type" value="Genomic_DNA"/>
</dbReference>
<organism evidence="1 2">
    <name type="scientific">Fibrivirga algicola</name>
    <dbReference type="NCBI Taxonomy" id="2950420"/>
    <lineage>
        <taxon>Bacteria</taxon>
        <taxon>Pseudomonadati</taxon>
        <taxon>Bacteroidota</taxon>
        <taxon>Cytophagia</taxon>
        <taxon>Cytophagales</taxon>
        <taxon>Spirosomataceae</taxon>
        <taxon>Fibrivirga</taxon>
    </lineage>
</organism>
<dbReference type="SUPFAM" id="SSF56784">
    <property type="entry name" value="HAD-like"/>
    <property type="match status" value="1"/>
</dbReference>
<proteinExistence type="predicted"/>
<keyword evidence="2" id="KW-1185">Reference proteome</keyword>
<sequence length="217" mass="23918">MTTSYQLFIFDFDGTLADSFPLFVRSFNAVAEGYGIKPMNPAELDQLRTLGSRQLMQQLHISAWKVPLVAYSVRRLMTRGLQEVCLFEGVSDLLRTAVKAHKQVAIFSSNSEANVRRVLGPELASLISHYQCGTSLFGKARAFRQVIRRAGVSSSEALCIGDEIRDYEAARSEGLAFGGVSWGYTQPDTLRALPNACFFDAVADIAHWLPTPKAAAH</sequence>
<dbReference type="Gene3D" id="1.10.150.240">
    <property type="entry name" value="Putative phosphatase, domain 2"/>
    <property type="match status" value="1"/>
</dbReference>
<gene>
    <name evidence="1" type="ORF">F7231_22150</name>
</gene>
<dbReference type="RefSeq" id="WP_166693584.1">
    <property type="nucleotide sequence ID" value="NZ_WAEL01000009.1"/>
</dbReference>
<dbReference type="InterPro" id="IPR023214">
    <property type="entry name" value="HAD_sf"/>
</dbReference>
<dbReference type="InterPro" id="IPR036412">
    <property type="entry name" value="HAD-like_sf"/>
</dbReference>
<dbReference type="Pfam" id="PF13419">
    <property type="entry name" value="HAD_2"/>
    <property type="match status" value="1"/>
</dbReference>
<dbReference type="SFLD" id="SFLDG01129">
    <property type="entry name" value="C1.5:_HAD__Beta-PGM__Phosphata"/>
    <property type="match status" value="1"/>
</dbReference>
<dbReference type="InterPro" id="IPR050155">
    <property type="entry name" value="HAD-like_hydrolase_sf"/>
</dbReference>
<dbReference type="InterPro" id="IPR041492">
    <property type="entry name" value="HAD_2"/>
</dbReference>
<dbReference type="Proteomes" id="UP000606008">
    <property type="component" value="Unassembled WGS sequence"/>
</dbReference>
<dbReference type="InterPro" id="IPR023198">
    <property type="entry name" value="PGP-like_dom2"/>
</dbReference>
<protein>
    <submittedName>
        <fullName evidence="1">HAD hydrolase-like protein</fullName>
    </submittedName>
</protein>
<dbReference type="Gene3D" id="3.40.50.1000">
    <property type="entry name" value="HAD superfamily/HAD-like"/>
    <property type="match status" value="1"/>
</dbReference>
<evidence type="ECO:0000313" key="2">
    <source>
        <dbReference type="Proteomes" id="UP000606008"/>
    </source>
</evidence>